<organism evidence="2 3">
    <name type="scientific">Mycolicibacterium anyangense</name>
    <dbReference type="NCBI Taxonomy" id="1431246"/>
    <lineage>
        <taxon>Bacteria</taxon>
        <taxon>Bacillati</taxon>
        <taxon>Actinomycetota</taxon>
        <taxon>Actinomycetes</taxon>
        <taxon>Mycobacteriales</taxon>
        <taxon>Mycobacteriaceae</taxon>
        <taxon>Mycolicibacterium</taxon>
    </lineage>
</organism>
<protein>
    <submittedName>
        <fullName evidence="2">Uncharacterized protein</fullName>
    </submittedName>
</protein>
<feature type="compositionally biased region" description="Basic and acidic residues" evidence="1">
    <location>
        <begin position="372"/>
        <end position="383"/>
    </location>
</feature>
<dbReference type="AlphaFoldDB" id="A0A6N4WH55"/>
<proteinExistence type="predicted"/>
<evidence type="ECO:0000256" key="1">
    <source>
        <dbReference type="SAM" id="MobiDB-lite"/>
    </source>
</evidence>
<sequence>MSYDVAGQLDRGRPAVADTQTYVTACHAVGYAHPDLTAHPAQVLEWYGTEDGLDLDALDADCVALRTMADAANQALRLERVGLRSMESAWQGESHLAAASFIDSHCQAGEAVLDALRAAADACAVLRDTVLGLVDDKVRAATGIDDRRAGERPAWLAAAQVLTTGAAGRDQAAEIVVHQITPYVDTDIRTEWVTAMRAVTAHTQSAYLDAIGRVTACGTEHFAVPGRLGPVFVRSGPPLAGPAASVATPAAAPAEVAPPPAPPPSPAVEVPLAPPVPAAQDAMPTAQPAVPQSLPPAATMDPAGLGGAVPAAGLPALSGLGGLGDALGNLLPDGTDTAAAPRLPEAASDLEDPADDSPEDPALQDDSPGETSDQRDDAERDDTGTEDAPEDTPTGDRETEDTEDTQTPDPATGDPVAEQPEPPVEVSPTPDPQAPPADKPTPCEIAADELPQVGQ</sequence>
<feature type="compositionally biased region" description="Low complexity" evidence="1">
    <location>
        <begin position="407"/>
        <end position="419"/>
    </location>
</feature>
<feature type="region of interest" description="Disordered" evidence="1">
    <location>
        <begin position="334"/>
        <end position="455"/>
    </location>
</feature>
<keyword evidence="3" id="KW-1185">Reference proteome</keyword>
<dbReference type="EMBL" id="AP022620">
    <property type="protein sequence ID" value="BBZ79733.1"/>
    <property type="molecule type" value="Genomic_DNA"/>
</dbReference>
<evidence type="ECO:0000313" key="3">
    <source>
        <dbReference type="Proteomes" id="UP000467249"/>
    </source>
</evidence>
<gene>
    <name evidence="2" type="ORF">MANY_50700</name>
</gene>
<feature type="region of interest" description="Disordered" evidence="1">
    <location>
        <begin position="253"/>
        <end position="294"/>
    </location>
</feature>
<feature type="compositionally biased region" description="Acidic residues" evidence="1">
    <location>
        <begin position="348"/>
        <end position="363"/>
    </location>
</feature>
<feature type="compositionally biased region" description="Pro residues" evidence="1">
    <location>
        <begin position="420"/>
        <end position="439"/>
    </location>
</feature>
<dbReference type="RefSeq" id="WP_163807080.1">
    <property type="nucleotide sequence ID" value="NZ_AP022620.1"/>
</dbReference>
<dbReference type="Proteomes" id="UP000467249">
    <property type="component" value="Chromosome"/>
</dbReference>
<feature type="compositionally biased region" description="Pro residues" evidence="1">
    <location>
        <begin position="256"/>
        <end position="277"/>
    </location>
</feature>
<accession>A0A6N4WH55</accession>
<reference evidence="2 3" key="1">
    <citation type="journal article" date="2019" name="Emerg. Microbes Infect.">
        <title>Comprehensive subspecies identification of 175 nontuberculous mycobacteria species based on 7547 genomic profiles.</title>
        <authorList>
            <person name="Matsumoto Y."/>
            <person name="Kinjo T."/>
            <person name="Motooka D."/>
            <person name="Nabeya D."/>
            <person name="Jung N."/>
            <person name="Uechi K."/>
            <person name="Horii T."/>
            <person name="Iida T."/>
            <person name="Fujita J."/>
            <person name="Nakamura S."/>
        </authorList>
    </citation>
    <scope>NUCLEOTIDE SEQUENCE [LARGE SCALE GENOMIC DNA]</scope>
    <source>
        <strain evidence="2 3">JCM 30275</strain>
    </source>
</reference>
<name>A0A6N4WH55_9MYCO</name>
<dbReference type="KEGG" id="many:MANY_50700"/>
<evidence type="ECO:0000313" key="2">
    <source>
        <dbReference type="EMBL" id="BBZ79733.1"/>
    </source>
</evidence>